<dbReference type="InterPro" id="IPR050930">
    <property type="entry name" value="MFS_Vesicular_Transporter"/>
</dbReference>
<evidence type="ECO:0000256" key="1">
    <source>
        <dbReference type="ARBA" id="ARBA00004651"/>
    </source>
</evidence>
<feature type="transmembrane region" description="Helical" evidence="7">
    <location>
        <begin position="14"/>
        <end position="33"/>
    </location>
</feature>
<dbReference type="PROSITE" id="PS50850">
    <property type="entry name" value="MFS"/>
    <property type="match status" value="1"/>
</dbReference>
<feature type="transmembrane region" description="Helical" evidence="7">
    <location>
        <begin position="53"/>
        <end position="72"/>
    </location>
</feature>
<gene>
    <name evidence="9" type="ORF">WAZ07_25340</name>
</gene>
<evidence type="ECO:0000256" key="6">
    <source>
        <dbReference type="ARBA" id="ARBA00023136"/>
    </source>
</evidence>
<feature type="transmembrane region" description="Helical" evidence="7">
    <location>
        <begin position="84"/>
        <end position="108"/>
    </location>
</feature>
<dbReference type="SUPFAM" id="SSF103473">
    <property type="entry name" value="MFS general substrate transporter"/>
    <property type="match status" value="1"/>
</dbReference>
<dbReference type="InterPro" id="IPR020846">
    <property type="entry name" value="MFS_dom"/>
</dbReference>
<feature type="transmembrane region" description="Helical" evidence="7">
    <location>
        <begin position="279"/>
        <end position="297"/>
    </location>
</feature>
<feature type="transmembrane region" description="Helical" evidence="7">
    <location>
        <begin position="168"/>
        <end position="188"/>
    </location>
</feature>
<name>A0ABU8FP32_9BACI</name>
<comment type="subcellular location">
    <subcellularLocation>
        <location evidence="1">Cell membrane</location>
        <topology evidence="1">Multi-pass membrane protein</topology>
    </subcellularLocation>
</comment>
<feature type="transmembrane region" description="Helical" evidence="7">
    <location>
        <begin position="209"/>
        <end position="228"/>
    </location>
</feature>
<evidence type="ECO:0000313" key="10">
    <source>
        <dbReference type="Proteomes" id="UP001372526"/>
    </source>
</evidence>
<dbReference type="PANTHER" id="PTHR23506">
    <property type="entry name" value="GH10249P"/>
    <property type="match status" value="1"/>
</dbReference>
<dbReference type="Gene3D" id="1.20.1250.20">
    <property type="entry name" value="MFS general substrate transporter like domains"/>
    <property type="match status" value="2"/>
</dbReference>
<feature type="transmembrane region" description="Helical" evidence="7">
    <location>
        <begin position="333"/>
        <end position="352"/>
    </location>
</feature>
<dbReference type="InterPro" id="IPR011701">
    <property type="entry name" value="MFS"/>
</dbReference>
<accession>A0ABU8FP32</accession>
<feature type="domain" description="Major facilitator superfamily (MFS) profile" evidence="8">
    <location>
        <begin position="15"/>
        <end position="393"/>
    </location>
</feature>
<dbReference type="InterPro" id="IPR036259">
    <property type="entry name" value="MFS_trans_sf"/>
</dbReference>
<keyword evidence="6 7" id="KW-0472">Membrane</keyword>
<dbReference type="InterPro" id="IPR005829">
    <property type="entry name" value="Sugar_transporter_CS"/>
</dbReference>
<dbReference type="EMBL" id="JBAWSX010000028">
    <property type="protein sequence ID" value="MEI4804446.1"/>
    <property type="molecule type" value="Genomic_DNA"/>
</dbReference>
<dbReference type="Pfam" id="PF07690">
    <property type="entry name" value="MFS_1"/>
    <property type="match status" value="1"/>
</dbReference>
<proteinExistence type="inferred from homology"/>
<feature type="transmembrane region" description="Helical" evidence="7">
    <location>
        <begin position="364"/>
        <end position="387"/>
    </location>
</feature>
<keyword evidence="3" id="KW-0813">Transport</keyword>
<reference evidence="9 10" key="1">
    <citation type="submission" date="2024-01" db="EMBL/GenBank/DDBJ databases">
        <title>Seven novel Bacillus-like species.</title>
        <authorList>
            <person name="Liu G."/>
        </authorList>
    </citation>
    <scope>NUCLEOTIDE SEQUENCE [LARGE SCALE GENOMIC DNA]</scope>
    <source>
        <strain evidence="9 10">FJAT-51639</strain>
    </source>
</reference>
<organism evidence="9 10">
    <name type="scientific">Bacillus bruguierae</name>
    <dbReference type="NCBI Taxonomy" id="3127667"/>
    <lineage>
        <taxon>Bacteria</taxon>
        <taxon>Bacillati</taxon>
        <taxon>Bacillota</taxon>
        <taxon>Bacilli</taxon>
        <taxon>Bacillales</taxon>
        <taxon>Bacillaceae</taxon>
        <taxon>Bacillus</taxon>
    </lineage>
</organism>
<evidence type="ECO:0000259" key="8">
    <source>
        <dbReference type="PROSITE" id="PS50850"/>
    </source>
</evidence>
<evidence type="ECO:0000256" key="7">
    <source>
        <dbReference type="SAM" id="Phobius"/>
    </source>
</evidence>
<dbReference type="PANTHER" id="PTHR23506:SF23">
    <property type="entry name" value="GH10249P"/>
    <property type="match status" value="1"/>
</dbReference>
<comment type="caution">
    <text evidence="9">The sequence shown here is derived from an EMBL/GenBank/DDBJ whole genome shotgun (WGS) entry which is preliminary data.</text>
</comment>
<keyword evidence="5 7" id="KW-1133">Transmembrane helix</keyword>
<comment type="similarity">
    <text evidence="2">Belongs to the major facilitator superfamily. TCR/Tet family.</text>
</comment>
<feature type="transmembrane region" description="Helical" evidence="7">
    <location>
        <begin position="140"/>
        <end position="162"/>
    </location>
</feature>
<keyword evidence="4 7" id="KW-0812">Transmembrane</keyword>
<dbReference type="CDD" id="cd17325">
    <property type="entry name" value="MFS_MdtG_SLC18_like"/>
    <property type="match status" value="1"/>
</dbReference>
<dbReference type="Proteomes" id="UP001372526">
    <property type="component" value="Unassembled WGS sequence"/>
</dbReference>
<protein>
    <submittedName>
        <fullName evidence="9">MFS transporter</fullName>
    </submittedName>
</protein>
<evidence type="ECO:0000256" key="3">
    <source>
        <dbReference type="ARBA" id="ARBA00022448"/>
    </source>
</evidence>
<feature type="transmembrane region" description="Helical" evidence="7">
    <location>
        <begin position="114"/>
        <end position="133"/>
    </location>
</feature>
<dbReference type="InterPro" id="IPR001958">
    <property type="entry name" value="Tet-R_TetA/multi-R_MdtG-like"/>
</dbReference>
<dbReference type="PROSITE" id="PS00216">
    <property type="entry name" value="SUGAR_TRANSPORT_1"/>
    <property type="match status" value="1"/>
</dbReference>
<dbReference type="PRINTS" id="PR01035">
    <property type="entry name" value="TCRTETA"/>
</dbReference>
<evidence type="ECO:0000256" key="4">
    <source>
        <dbReference type="ARBA" id="ARBA00022692"/>
    </source>
</evidence>
<evidence type="ECO:0000256" key="5">
    <source>
        <dbReference type="ARBA" id="ARBA00022989"/>
    </source>
</evidence>
<sequence length="393" mass="42235">MMESQVKMSRLQKAALWVVAVAVFTDMLIYGMIVPIIPSYAKTLGATQAEIGFLFGSYAITLLLATPISGVLSDKVGRRLPMILGLFGLVAATILFGFANSFWLLIVARMLQGISAAATWTAGLALLADVFPLQERGKAMGIALSGQAIGMLLGPTIGGFLYQWGGYHLPFIFAAAIALIDGILRITLLHDEPKQDTEQRVSYRSILKMHSLFMIIGIIIIGAALPSALEPTLPLYLHNVLHVSSGTIGLLFAVPTLAYGFTAPVIGTLSNKLGRNQTMIIGLIIAALCFPFVTLVPNIITEILVLAVLGISFSFLLAPALPELTYLADKNGIRAYGTLFAIYNTAYSIGMFCGPTLSGSLSDLFGLTNTLYIFSLILLCYLGLFFLKIKKQA</sequence>
<evidence type="ECO:0000313" key="9">
    <source>
        <dbReference type="EMBL" id="MEI4804446.1"/>
    </source>
</evidence>
<keyword evidence="10" id="KW-1185">Reference proteome</keyword>
<evidence type="ECO:0000256" key="2">
    <source>
        <dbReference type="ARBA" id="ARBA00007520"/>
    </source>
</evidence>
<feature type="transmembrane region" description="Helical" evidence="7">
    <location>
        <begin position="303"/>
        <end position="321"/>
    </location>
</feature>
<feature type="transmembrane region" description="Helical" evidence="7">
    <location>
        <begin position="248"/>
        <end position="267"/>
    </location>
</feature>